<dbReference type="EMBL" id="MOMC01000104">
    <property type="protein sequence ID" value="ONH22564.1"/>
    <property type="molecule type" value="Genomic_DNA"/>
</dbReference>
<evidence type="ECO:0000313" key="4">
    <source>
        <dbReference type="Proteomes" id="UP000188929"/>
    </source>
</evidence>
<evidence type="ECO:0000259" key="2">
    <source>
        <dbReference type="PROSITE" id="PS50093"/>
    </source>
</evidence>
<dbReference type="AlphaFoldDB" id="A0A1V2I001"/>
<dbReference type="PROSITE" id="PS50093">
    <property type="entry name" value="PKD"/>
    <property type="match status" value="1"/>
</dbReference>
<feature type="region of interest" description="Disordered" evidence="1">
    <location>
        <begin position="1"/>
        <end position="20"/>
    </location>
</feature>
<dbReference type="SUPFAM" id="SSF49299">
    <property type="entry name" value="PKD domain"/>
    <property type="match status" value="1"/>
</dbReference>
<proteinExistence type="predicted"/>
<dbReference type="Gene3D" id="2.60.40.10">
    <property type="entry name" value="Immunoglobulins"/>
    <property type="match status" value="1"/>
</dbReference>
<gene>
    <name evidence="3" type="ORF">BL253_35365</name>
</gene>
<protein>
    <recommendedName>
        <fullName evidence="2">PKD domain-containing protein</fullName>
    </recommendedName>
</protein>
<dbReference type="Proteomes" id="UP000188929">
    <property type="component" value="Unassembled WGS sequence"/>
</dbReference>
<dbReference type="CDD" id="cd00146">
    <property type="entry name" value="PKD"/>
    <property type="match status" value="1"/>
</dbReference>
<dbReference type="InterPro" id="IPR013783">
    <property type="entry name" value="Ig-like_fold"/>
</dbReference>
<dbReference type="InterPro" id="IPR035986">
    <property type="entry name" value="PKD_dom_sf"/>
</dbReference>
<dbReference type="InterPro" id="IPR000601">
    <property type="entry name" value="PKD_dom"/>
</dbReference>
<accession>A0A1V2I001</accession>
<dbReference type="GO" id="GO:0005975">
    <property type="term" value="P:carbohydrate metabolic process"/>
    <property type="evidence" value="ECO:0007669"/>
    <property type="project" value="UniProtKB-ARBA"/>
</dbReference>
<comment type="caution">
    <text evidence="3">The sequence shown here is derived from an EMBL/GenBank/DDBJ whole genome shotgun (WGS) entry which is preliminary data.</text>
</comment>
<evidence type="ECO:0000313" key="3">
    <source>
        <dbReference type="EMBL" id="ONH22564.1"/>
    </source>
</evidence>
<keyword evidence="4" id="KW-1185">Reference proteome</keyword>
<evidence type="ECO:0000256" key="1">
    <source>
        <dbReference type="SAM" id="MobiDB-lite"/>
    </source>
</evidence>
<name>A0A1V2I001_9ACTN</name>
<feature type="domain" description="PKD" evidence="2">
    <location>
        <begin position="1"/>
        <end position="58"/>
    </location>
</feature>
<sequence>MEWDFDGTGSYAESSRIGDVDSSVQLATTHTFAKPGTYFVAVRVTSQKEGDAKAAYTLVQNLGRVRIVVR</sequence>
<reference evidence="4" key="1">
    <citation type="submission" date="2016-10" db="EMBL/GenBank/DDBJ databases">
        <title>Frankia sp. NRRL B-16386 Genome sequencing.</title>
        <authorList>
            <person name="Ghodhbane-Gtari F."/>
            <person name="Swanson E."/>
            <person name="Gueddou A."/>
            <person name="Hezbri K."/>
            <person name="Ktari K."/>
            <person name="Nouioui I."/>
            <person name="Morris K."/>
            <person name="Simpson S."/>
            <person name="Abebe-Akele F."/>
            <person name="Thomas K."/>
            <person name="Gtari M."/>
            <person name="Tisa L.S."/>
        </authorList>
    </citation>
    <scope>NUCLEOTIDE SEQUENCE [LARGE SCALE GENOMIC DNA]</scope>
    <source>
        <strain evidence="4">NRRL B-16386</strain>
    </source>
</reference>
<organism evidence="3 4">
    <name type="scientific">Pseudofrankia asymbiotica</name>
    <dbReference type="NCBI Taxonomy" id="1834516"/>
    <lineage>
        <taxon>Bacteria</taxon>
        <taxon>Bacillati</taxon>
        <taxon>Actinomycetota</taxon>
        <taxon>Actinomycetes</taxon>
        <taxon>Frankiales</taxon>
        <taxon>Frankiaceae</taxon>
        <taxon>Pseudofrankia</taxon>
    </lineage>
</organism>
<dbReference type="STRING" id="1834516.BL253_35365"/>